<evidence type="ECO:0000313" key="1">
    <source>
        <dbReference type="EMBL" id="QEL15556.1"/>
    </source>
</evidence>
<dbReference type="Proteomes" id="UP000324974">
    <property type="component" value="Chromosome"/>
</dbReference>
<sequence length="150" mass="17204">MLEYLIACDQPVAGALYKDTYQQGYYCVWEFDAVSGRHQHMPYLRINTIRRPTRVDAIGFGFTKVRTDLFEAVPLRATPGCASDTHFCLGLRERDVPIHACPVFVKNVKIDDEAAALRTWRRRLLLANTSTSGRMGRAYELALEFWRPGY</sequence>
<protein>
    <submittedName>
        <fullName evidence="1">Uncharacterized protein</fullName>
    </submittedName>
</protein>
<proteinExistence type="predicted"/>
<reference evidence="2" key="1">
    <citation type="submission" date="2019-08" db="EMBL/GenBank/DDBJ databases">
        <title>Limnoglobus roseus gen. nov., sp. nov., a novel freshwater planctomycete with a giant genome from the family Gemmataceae.</title>
        <authorList>
            <person name="Kulichevskaya I.S."/>
            <person name="Naumoff D.G."/>
            <person name="Miroshnikov K."/>
            <person name="Ivanova A."/>
            <person name="Philippov D.A."/>
            <person name="Hakobyan A."/>
            <person name="Rijpstra I.C."/>
            <person name="Sinninghe Damste J.S."/>
            <person name="Liesack W."/>
            <person name="Dedysh S.N."/>
        </authorList>
    </citation>
    <scope>NUCLEOTIDE SEQUENCE [LARGE SCALE GENOMIC DNA]</scope>
    <source>
        <strain evidence="2">PX52</strain>
    </source>
</reference>
<dbReference type="AlphaFoldDB" id="A0A5C1ABZ5"/>
<accession>A0A5C1ABZ5</accession>
<organism evidence="1 2">
    <name type="scientific">Limnoglobus roseus</name>
    <dbReference type="NCBI Taxonomy" id="2598579"/>
    <lineage>
        <taxon>Bacteria</taxon>
        <taxon>Pseudomonadati</taxon>
        <taxon>Planctomycetota</taxon>
        <taxon>Planctomycetia</taxon>
        <taxon>Gemmatales</taxon>
        <taxon>Gemmataceae</taxon>
        <taxon>Limnoglobus</taxon>
    </lineage>
</organism>
<name>A0A5C1ABZ5_9BACT</name>
<dbReference type="KEGG" id="lrs:PX52LOC_02481"/>
<evidence type="ECO:0000313" key="2">
    <source>
        <dbReference type="Proteomes" id="UP000324974"/>
    </source>
</evidence>
<keyword evidence="2" id="KW-1185">Reference proteome</keyword>
<dbReference type="EMBL" id="CP042425">
    <property type="protein sequence ID" value="QEL15556.1"/>
    <property type="molecule type" value="Genomic_DNA"/>
</dbReference>
<gene>
    <name evidence="1" type="ORF">PX52LOC_02481</name>
</gene>